<dbReference type="GO" id="GO:0016787">
    <property type="term" value="F:hydrolase activity"/>
    <property type="evidence" value="ECO:0007669"/>
    <property type="project" value="UniProtKB-KW"/>
</dbReference>
<accession>A0A7D5VV43</accession>
<keyword evidence="2" id="KW-0378">Hydrolase</keyword>
<dbReference type="InterPro" id="IPR036866">
    <property type="entry name" value="RibonucZ/Hydroxyglut_hydro"/>
</dbReference>
<reference evidence="2 3" key="1">
    <citation type="journal article" date="2009" name="Mikrobiologiia">
        <title>[Phenanthren biodegradation and interaction of Pseudomonas putida BS3701 and Burkholderia sp.BS3702 in plant rhizosphere].</title>
        <authorList>
            <person name="Ovchinnikova A.A."/>
            <person name="Vetrova A.A."/>
            <person name="Filonov A.E."/>
            <person name="Boronin A.M."/>
        </authorList>
    </citation>
    <scope>NUCLEOTIDE SEQUENCE [LARGE SCALE GENOMIC DNA]</scope>
    <source>
        <strain evidence="2 3">BS3701</strain>
    </source>
</reference>
<dbReference type="Pfam" id="PF00753">
    <property type="entry name" value="Lactamase_B"/>
    <property type="match status" value="1"/>
</dbReference>
<dbReference type="RefSeq" id="WP_180688401.1">
    <property type="nucleotide sequence ID" value="NZ_CP059052.1"/>
</dbReference>
<protein>
    <submittedName>
        <fullName evidence="2">MBL fold metallo-hydrolase</fullName>
    </submittedName>
</protein>
<feature type="domain" description="Metallo-beta-lactamase" evidence="1">
    <location>
        <begin position="31"/>
        <end position="93"/>
    </location>
</feature>
<gene>
    <name evidence="2" type="ORF">H0H12_18960</name>
</gene>
<evidence type="ECO:0000259" key="1">
    <source>
        <dbReference type="Pfam" id="PF00753"/>
    </source>
</evidence>
<name>A0A7D5VV43_PSEPU</name>
<dbReference type="AlphaFoldDB" id="A0A7D5VV43"/>
<evidence type="ECO:0000313" key="2">
    <source>
        <dbReference type="EMBL" id="QLJ12532.1"/>
    </source>
</evidence>
<dbReference type="PANTHER" id="PTHR30619">
    <property type="entry name" value="DNA INTERNALIZATION/COMPETENCE PROTEIN COMEC/REC2"/>
    <property type="match status" value="1"/>
</dbReference>
<dbReference type="Proteomes" id="UP000510934">
    <property type="component" value="Chromosome"/>
</dbReference>
<dbReference type="EMBL" id="CP059052">
    <property type="protein sequence ID" value="QLJ12532.1"/>
    <property type="molecule type" value="Genomic_DNA"/>
</dbReference>
<organism evidence="2 3">
    <name type="scientific">Pseudomonas putida</name>
    <name type="common">Arthrobacter siderocapsulatus</name>
    <dbReference type="NCBI Taxonomy" id="303"/>
    <lineage>
        <taxon>Bacteria</taxon>
        <taxon>Pseudomonadati</taxon>
        <taxon>Pseudomonadota</taxon>
        <taxon>Gammaproteobacteria</taxon>
        <taxon>Pseudomonadales</taxon>
        <taxon>Pseudomonadaceae</taxon>
        <taxon>Pseudomonas</taxon>
    </lineage>
</organism>
<dbReference type="PANTHER" id="PTHR30619:SF1">
    <property type="entry name" value="RECOMBINATION PROTEIN 2"/>
    <property type="match status" value="1"/>
</dbReference>
<dbReference type="SUPFAM" id="SSF56281">
    <property type="entry name" value="Metallo-hydrolase/oxidoreductase"/>
    <property type="match status" value="1"/>
</dbReference>
<evidence type="ECO:0000313" key="3">
    <source>
        <dbReference type="Proteomes" id="UP000510934"/>
    </source>
</evidence>
<dbReference type="InterPro" id="IPR052159">
    <property type="entry name" value="Competence_DNA_uptake"/>
</dbReference>
<dbReference type="Gene3D" id="3.60.15.10">
    <property type="entry name" value="Ribonuclease Z/Hydroxyacylglutathione hydrolase-like"/>
    <property type="match status" value="1"/>
</dbReference>
<dbReference type="InterPro" id="IPR001279">
    <property type="entry name" value="Metallo-B-lactamas"/>
</dbReference>
<sequence>MVESIEIDFLPVGEGEHSGDAIAIRWREDGEFKVMIYDGGTQAYGAKLVKHVQEHFQTSYVDYVVNSHPDNDHAGGLLHVLETLTVGELWMHRPWEYSDVIREYFHDCRMTDESLAKRLKQKMSAAHALEEAALKREIPIMEPFAGDQIGIFTVLSPGKYRYVHDLIPAFQKSPELKENQSALAAVLDAVKGAAGYVAAKWGYEYLPESVSTSSENESSAILFAETGNKGYLLTGDAGIESLRAAAIFASERGIDLPTRVTFAQIPHHGGRHNVSTETLNLLVGKPLETPPDEPVRRAFVSAAALAPRHPKKAVTNAFISRGFKVVKTKGNHIVHRSPGAPEREGWGPVTYEPFYEEVEE</sequence>
<proteinExistence type="predicted"/>